<dbReference type="OrthoDB" id="5595404at2759"/>
<gene>
    <name evidence="2" type="ORF">GGI25_005702</name>
</gene>
<reference evidence="2" key="1">
    <citation type="submission" date="2022-07" db="EMBL/GenBank/DDBJ databases">
        <title>Phylogenomic reconstructions and comparative analyses of Kickxellomycotina fungi.</title>
        <authorList>
            <person name="Reynolds N.K."/>
            <person name="Stajich J.E."/>
            <person name="Barry K."/>
            <person name="Grigoriev I.V."/>
            <person name="Crous P."/>
            <person name="Smith M.E."/>
        </authorList>
    </citation>
    <scope>NUCLEOTIDE SEQUENCE</scope>
    <source>
        <strain evidence="2">NRRL 3115</strain>
    </source>
</reference>
<name>A0A9W8FY68_9FUNG</name>
<feature type="compositionally biased region" description="Polar residues" evidence="1">
    <location>
        <begin position="1"/>
        <end position="13"/>
    </location>
</feature>
<dbReference type="Proteomes" id="UP001151518">
    <property type="component" value="Unassembled WGS sequence"/>
</dbReference>
<comment type="caution">
    <text evidence="2">The sequence shown here is derived from an EMBL/GenBank/DDBJ whole genome shotgun (WGS) entry which is preliminary data.</text>
</comment>
<sequence>MSPQPDRNHTSVSPALIPRKRTLSSSYSPSRKQSGVQLLSLAQSQQTSISDNCSDNGAIEYDDNGSVGSTNGQSQLIGDAELSRYPRFMLPRASGMSTMGEIQSLALSPRTQSPTISIPNVSGYDQPLAYPATWREYEDQFNYFYNCHFIEQDYYDYLAGRHHQHTGSSYSIGNNRDNTAATSANRIRDRDEDENNEASDATESYSEVSTSENSVNEAGYPEDDAYMSSNDGSGSFDQPTEEAYEPSLHLEEDKCGTSTQNSKARSM</sequence>
<evidence type="ECO:0000313" key="2">
    <source>
        <dbReference type="EMBL" id="KAJ2670824.1"/>
    </source>
</evidence>
<feature type="compositionally biased region" description="Polar residues" evidence="1">
    <location>
        <begin position="256"/>
        <end position="267"/>
    </location>
</feature>
<feature type="compositionally biased region" description="Polar residues" evidence="1">
    <location>
        <begin position="166"/>
        <end position="185"/>
    </location>
</feature>
<dbReference type="AlphaFoldDB" id="A0A9W8FY68"/>
<organism evidence="2 3">
    <name type="scientific">Coemansia spiralis</name>
    <dbReference type="NCBI Taxonomy" id="417178"/>
    <lineage>
        <taxon>Eukaryota</taxon>
        <taxon>Fungi</taxon>
        <taxon>Fungi incertae sedis</taxon>
        <taxon>Zoopagomycota</taxon>
        <taxon>Kickxellomycotina</taxon>
        <taxon>Kickxellomycetes</taxon>
        <taxon>Kickxellales</taxon>
        <taxon>Kickxellaceae</taxon>
        <taxon>Coemansia</taxon>
    </lineage>
</organism>
<feature type="region of interest" description="Disordered" evidence="1">
    <location>
        <begin position="1"/>
        <end position="73"/>
    </location>
</feature>
<feature type="region of interest" description="Disordered" evidence="1">
    <location>
        <begin position="166"/>
        <end position="267"/>
    </location>
</feature>
<dbReference type="EMBL" id="JANBTW010000115">
    <property type="protein sequence ID" value="KAJ2670824.1"/>
    <property type="molecule type" value="Genomic_DNA"/>
</dbReference>
<proteinExistence type="predicted"/>
<evidence type="ECO:0000256" key="1">
    <source>
        <dbReference type="SAM" id="MobiDB-lite"/>
    </source>
</evidence>
<feature type="compositionally biased region" description="Low complexity" evidence="1">
    <location>
        <begin position="33"/>
        <end position="50"/>
    </location>
</feature>
<feature type="compositionally biased region" description="Low complexity" evidence="1">
    <location>
        <begin position="202"/>
        <end position="217"/>
    </location>
</feature>
<feature type="compositionally biased region" description="Polar residues" evidence="1">
    <location>
        <begin position="23"/>
        <end position="32"/>
    </location>
</feature>
<evidence type="ECO:0000313" key="3">
    <source>
        <dbReference type="Proteomes" id="UP001151518"/>
    </source>
</evidence>
<feature type="compositionally biased region" description="Polar residues" evidence="1">
    <location>
        <begin position="227"/>
        <end position="238"/>
    </location>
</feature>
<protein>
    <submittedName>
        <fullName evidence="2">Uncharacterized protein</fullName>
    </submittedName>
</protein>
<accession>A0A9W8FY68</accession>